<dbReference type="RefSeq" id="WP_146151597.1">
    <property type="nucleotide sequence ID" value="NZ_PYAS01000015.1"/>
</dbReference>
<keyword evidence="1" id="KW-1133">Transmembrane helix</keyword>
<feature type="transmembrane region" description="Helical" evidence="1">
    <location>
        <begin position="358"/>
        <end position="380"/>
    </location>
</feature>
<feature type="transmembrane region" description="Helical" evidence="1">
    <location>
        <begin position="293"/>
        <end position="312"/>
    </location>
</feature>
<keyword evidence="3" id="KW-1185">Reference proteome</keyword>
<dbReference type="PROSITE" id="PS00092">
    <property type="entry name" value="N6_MTASE"/>
    <property type="match status" value="1"/>
</dbReference>
<protein>
    <submittedName>
        <fullName evidence="2">Uncharacterized protein</fullName>
    </submittedName>
</protein>
<keyword evidence="1" id="KW-0812">Transmembrane</keyword>
<dbReference type="GO" id="GO:0008168">
    <property type="term" value="F:methyltransferase activity"/>
    <property type="evidence" value="ECO:0007669"/>
    <property type="project" value="InterPro"/>
</dbReference>
<name>A0A2P8FQ41_9BACT</name>
<feature type="transmembrane region" description="Helical" evidence="1">
    <location>
        <begin position="333"/>
        <end position="352"/>
    </location>
</feature>
<dbReference type="GO" id="GO:0032259">
    <property type="term" value="P:methylation"/>
    <property type="evidence" value="ECO:0007669"/>
    <property type="project" value="InterPro"/>
</dbReference>
<dbReference type="EMBL" id="PYAS01000015">
    <property type="protein sequence ID" value="PSL23846.1"/>
    <property type="molecule type" value="Genomic_DNA"/>
</dbReference>
<keyword evidence="1" id="KW-0472">Membrane</keyword>
<comment type="caution">
    <text evidence="2">The sequence shown here is derived from an EMBL/GenBank/DDBJ whole genome shotgun (WGS) entry which is preliminary data.</text>
</comment>
<organism evidence="2 3">
    <name type="scientific">Dyadobacter jiangsuensis</name>
    <dbReference type="NCBI Taxonomy" id="1591085"/>
    <lineage>
        <taxon>Bacteria</taxon>
        <taxon>Pseudomonadati</taxon>
        <taxon>Bacteroidota</taxon>
        <taxon>Cytophagia</taxon>
        <taxon>Cytophagales</taxon>
        <taxon>Spirosomataceae</taxon>
        <taxon>Dyadobacter</taxon>
    </lineage>
</organism>
<dbReference type="AlphaFoldDB" id="A0A2P8FQ41"/>
<evidence type="ECO:0000313" key="2">
    <source>
        <dbReference type="EMBL" id="PSL23846.1"/>
    </source>
</evidence>
<feature type="transmembrane region" description="Helical" evidence="1">
    <location>
        <begin position="387"/>
        <end position="406"/>
    </location>
</feature>
<reference evidence="2 3" key="1">
    <citation type="submission" date="2018-03" db="EMBL/GenBank/DDBJ databases">
        <title>Genomic Encyclopedia of Archaeal and Bacterial Type Strains, Phase II (KMG-II): from individual species to whole genera.</title>
        <authorList>
            <person name="Goeker M."/>
        </authorList>
    </citation>
    <scope>NUCLEOTIDE SEQUENCE [LARGE SCALE GENOMIC DNA]</scope>
    <source>
        <strain evidence="2 3">DSM 29057</strain>
    </source>
</reference>
<dbReference type="InterPro" id="IPR002052">
    <property type="entry name" value="DNA_methylase_N6_adenine_CS"/>
</dbReference>
<dbReference type="Proteomes" id="UP000241964">
    <property type="component" value="Unassembled WGS sequence"/>
</dbReference>
<evidence type="ECO:0000256" key="1">
    <source>
        <dbReference type="SAM" id="Phobius"/>
    </source>
</evidence>
<proteinExistence type="predicted"/>
<feature type="transmembrane region" description="Helical" evidence="1">
    <location>
        <begin position="412"/>
        <end position="430"/>
    </location>
</feature>
<gene>
    <name evidence="2" type="ORF">CLV60_11541</name>
</gene>
<dbReference type="GO" id="GO:0003676">
    <property type="term" value="F:nucleic acid binding"/>
    <property type="evidence" value="ECO:0007669"/>
    <property type="project" value="InterPro"/>
</dbReference>
<evidence type="ECO:0000313" key="3">
    <source>
        <dbReference type="Proteomes" id="UP000241964"/>
    </source>
</evidence>
<accession>A0A2P8FQ41</accession>
<sequence length="458" mass="51613">MNKRSNPGLVRRAVFHCSIHSNLAGVTIGMLLLVSCAVFGQSPPDSVTSQRSEFSARAQQAIRGVAKKSRQKYQDETVAFGQQRTLDLLEREIQAAKLFMKSELDTSSVSGEIARAKSSYEVVRKGISVEKGEIPTHRNLTVSSAIITQLLRDMRERKARIDRMAQRMVGHRYRLDSLSTDSLLYTLSTDSATVMRYIRKLTISNLSIKPADSLIDRAISDLQVMQSQLDPLVFELDLALEGLEKDKQQLSGRLFARELPDLWQHATLATFMETARFSYAKESMVLQFYVANYAGRFLVLLAALLVSTVFLYSLRARYSESRPQDGPPDNTRVLARPLPASVLIVTCLFQFIFSDPPFIINVFLWLASIVSLTVIFKGYVSGYWLRFWLTITGLFLVVCLDNMLLQASTAERWLMCLFSGSGMLYALNVLRGGAAADIKRKLCDLCHPFFCCIRIFLH</sequence>